<comment type="caution">
    <text evidence="1">The sequence shown here is derived from an EMBL/GenBank/DDBJ whole genome shotgun (WGS) entry which is preliminary data.</text>
</comment>
<keyword evidence="2" id="KW-1185">Reference proteome</keyword>
<accession>A0ABS5TFA8</accession>
<dbReference type="RefSeq" id="WP_214154595.1">
    <property type="nucleotide sequence ID" value="NZ_JAHBAY010000002.1"/>
</dbReference>
<evidence type="ECO:0000313" key="1">
    <source>
        <dbReference type="EMBL" id="MBT0768294.1"/>
    </source>
</evidence>
<protein>
    <submittedName>
        <fullName evidence="1">Uncharacterized protein</fullName>
    </submittedName>
</protein>
<name>A0ABS5TFA8_9ACTN</name>
<sequence length="92" mass="10323">MQEHLPGPAAHRLTAMASTRESWRLVEAYIEQEFPTGPTAVDREILSALSPTVEGRKGRLRKLFRRRVRPSDLPELPDLPTVLGLGVLRPVD</sequence>
<organism evidence="1 2">
    <name type="scientific">Kineosporia corallincola</name>
    <dbReference type="NCBI Taxonomy" id="2835133"/>
    <lineage>
        <taxon>Bacteria</taxon>
        <taxon>Bacillati</taxon>
        <taxon>Actinomycetota</taxon>
        <taxon>Actinomycetes</taxon>
        <taxon>Kineosporiales</taxon>
        <taxon>Kineosporiaceae</taxon>
        <taxon>Kineosporia</taxon>
    </lineage>
</organism>
<proteinExistence type="predicted"/>
<dbReference type="EMBL" id="JAHBAY010000002">
    <property type="protein sequence ID" value="MBT0768294.1"/>
    <property type="molecule type" value="Genomic_DNA"/>
</dbReference>
<dbReference type="Proteomes" id="UP001197247">
    <property type="component" value="Unassembled WGS sequence"/>
</dbReference>
<evidence type="ECO:0000313" key="2">
    <source>
        <dbReference type="Proteomes" id="UP001197247"/>
    </source>
</evidence>
<gene>
    <name evidence="1" type="ORF">KIH74_05130</name>
</gene>
<reference evidence="1 2" key="1">
    <citation type="submission" date="2021-05" db="EMBL/GenBank/DDBJ databases">
        <title>Kineosporia and Streptomyces sp. nov. two new marine actinobacteria isolated from Coral.</title>
        <authorList>
            <person name="Buangrab K."/>
            <person name="Sutthacheep M."/>
            <person name="Yeemin T."/>
            <person name="Harunari E."/>
            <person name="Igarashi Y."/>
            <person name="Kanchanasin P."/>
            <person name="Tanasupawat S."/>
            <person name="Phongsopitanun W."/>
        </authorList>
    </citation>
    <scope>NUCLEOTIDE SEQUENCE [LARGE SCALE GENOMIC DNA]</scope>
    <source>
        <strain evidence="1 2">J2-2</strain>
    </source>
</reference>